<keyword evidence="8" id="KW-0325">Glycoprotein</keyword>
<dbReference type="PROSITE" id="PS50262">
    <property type="entry name" value="G_PROTEIN_RECEP_F1_2"/>
    <property type="match status" value="1"/>
</dbReference>
<evidence type="ECO:0000256" key="4">
    <source>
        <dbReference type="ARBA" id="ARBA00022989"/>
    </source>
</evidence>
<dbReference type="Pfam" id="PF00001">
    <property type="entry name" value="7tm_1"/>
    <property type="match status" value="1"/>
</dbReference>
<keyword evidence="10" id="KW-0716">Sensory transduction</keyword>
<keyword evidence="3 11" id="KW-0812">Transmembrane</keyword>
<comment type="similarity">
    <text evidence="2">Belongs to the G-protein coupled receptor 1 family.</text>
</comment>
<evidence type="ECO:0000256" key="5">
    <source>
        <dbReference type="ARBA" id="ARBA00023040"/>
    </source>
</evidence>
<feature type="transmembrane region" description="Helical" evidence="11">
    <location>
        <begin position="204"/>
        <end position="225"/>
    </location>
</feature>
<comment type="subcellular location">
    <subcellularLocation>
        <location evidence="1">Membrane</location>
        <topology evidence="1">Multi-pass membrane protein</topology>
    </subcellularLocation>
</comment>
<dbReference type="InterPro" id="IPR017452">
    <property type="entry name" value="GPCR_Rhodpsn_7TM"/>
</dbReference>
<keyword evidence="5" id="KW-0297">G-protein coupled receptor</keyword>
<reference evidence="13" key="1">
    <citation type="submission" date="2020-05" db="UniProtKB">
        <authorList>
            <consortium name="EnsemblMetazoa"/>
        </authorList>
    </citation>
    <scope>IDENTIFICATION</scope>
    <source>
        <strain evidence="13">Jacobina</strain>
    </source>
</reference>
<evidence type="ECO:0000259" key="12">
    <source>
        <dbReference type="PROSITE" id="PS50262"/>
    </source>
</evidence>
<dbReference type="PRINTS" id="PR00237">
    <property type="entry name" value="GPCRRHODOPSN"/>
</dbReference>
<evidence type="ECO:0000313" key="13">
    <source>
        <dbReference type="EnsemblMetazoa" id="LLOJ005884-PA"/>
    </source>
</evidence>
<dbReference type="GO" id="GO:0016020">
    <property type="term" value="C:membrane"/>
    <property type="evidence" value="ECO:0007669"/>
    <property type="project" value="UniProtKB-SubCell"/>
</dbReference>
<dbReference type="EnsemblMetazoa" id="LLOJ005884-RA">
    <property type="protein sequence ID" value="LLOJ005884-PA"/>
    <property type="gene ID" value="LLOJ005884"/>
</dbReference>
<dbReference type="Proteomes" id="UP000092461">
    <property type="component" value="Unassembled WGS sequence"/>
</dbReference>
<dbReference type="Gene3D" id="1.20.1070.10">
    <property type="entry name" value="Rhodopsin 7-helix transmembrane proteins"/>
    <property type="match status" value="2"/>
</dbReference>
<keyword evidence="7" id="KW-0675">Receptor</keyword>
<keyword evidence="9" id="KW-0807">Transducer</keyword>
<feature type="transmembrane region" description="Helical" evidence="11">
    <location>
        <begin position="165"/>
        <end position="184"/>
    </location>
</feature>
<dbReference type="VEuPathDB" id="VectorBase:LLONM1_000407"/>
<evidence type="ECO:0000256" key="10">
    <source>
        <dbReference type="ARBA" id="ARBA00023305"/>
    </source>
</evidence>
<feature type="transmembrane region" description="Helical" evidence="11">
    <location>
        <begin position="20"/>
        <end position="47"/>
    </location>
</feature>
<dbReference type="InterPro" id="IPR000276">
    <property type="entry name" value="GPCR_Rhodpsn"/>
</dbReference>
<dbReference type="PANTHER" id="PTHR24240">
    <property type="entry name" value="OPSIN"/>
    <property type="match status" value="1"/>
</dbReference>
<organism evidence="13 14">
    <name type="scientific">Lutzomyia longipalpis</name>
    <name type="common">Sand fly</name>
    <dbReference type="NCBI Taxonomy" id="7200"/>
    <lineage>
        <taxon>Eukaryota</taxon>
        <taxon>Metazoa</taxon>
        <taxon>Ecdysozoa</taxon>
        <taxon>Arthropoda</taxon>
        <taxon>Hexapoda</taxon>
        <taxon>Insecta</taxon>
        <taxon>Pterygota</taxon>
        <taxon>Neoptera</taxon>
        <taxon>Endopterygota</taxon>
        <taxon>Diptera</taxon>
        <taxon>Nematocera</taxon>
        <taxon>Psychodoidea</taxon>
        <taxon>Psychodidae</taxon>
        <taxon>Lutzomyia</taxon>
        <taxon>Lutzomyia</taxon>
    </lineage>
</organism>
<name>A0A1B0CMJ6_LUTLO</name>
<dbReference type="GO" id="GO:0004930">
    <property type="term" value="F:G protein-coupled receptor activity"/>
    <property type="evidence" value="ECO:0007669"/>
    <property type="project" value="UniProtKB-KW"/>
</dbReference>
<keyword evidence="4 11" id="KW-1133">Transmembrane helix</keyword>
<evidence type="ECO:0000256" key="6">
    <source>
        <dbReference type="ARBA" id="ARBA00023136"/>
    </source>
</evidence>
<evidence type="ECO:0000256" key="9">
    <source>
        <dbReference type="ARBA" id="ARBA00023224"/>
    </source>
</evidence>
<dbReference type="GO" id="GO:0007601">
    <property type="term" value="P:visual perception"/>
    <property type="evidence" value="ECO:0007669"/>
    <property type="project" value="UniProtKB-KW"/>
</dbReference>
<dbReference type="AlphaFoldDB" id="A0A1B0CMJ6"/>
<protein>
    <recommendedName>
        <fullName evidence="12">G-protein coupled receptors family 1 profile domain-containing protein</fullName>
    </recommendedName>
</protein>
<evidence type="ECO:0000256" key="7">
    <source>
        <dbReference type="ARBA" id="ARBA00023170"/>
    </source>
</evidence>
<feature type="transmembrane region" description="Helical" evidence="11">
    <location>
        <begin position="123"/>
        <end position="144"/>
    </location>
</feature>
<accession>A0A1B0CMJ6</accession>
<evidence type="ECO:0000256" key="2">
    <source>
        <dbReference type="ARBA" id="ARBA00010663"/>
    </source>
</evidence>
<dbReference type="InterPro" id="IPR050125">
    <property type="entry name" value="GPCR_opsins"/>
</dbReference>
<sequence>MSAGNNSDVVNEEALMEPWGYIVSAIVLALIGFFGFTLNLTVIVMMFKDMQLWTPMNIILFNLICSDFSLSRRHAIASVAFIWSYSFMLTSPPLFGWGKYVNEAANISCSVNWESQTQNATSYIIYLFVMGLVVPVTVISYSYTKIIHTMKKKSARLRKTNRSDRLTWMVAVMIVAFLIAWTPYSAFALIEQFASPDIISPGAAVLPALIAKSSICYNPIIYVGMNTQ</sequence>
<dbReference type="SUPFAM" id="SSF81321">
    <property type="entry name" value="Family A G protein-coupled receptor-like"/>
    <property type="match status" value="1"/>
</dbReference>
<keyword evidence="14" id="KW-1185">Reference proteome</keyword>
<keyword evidence="6 11" id="KW-0472">Membrane</keyword>
<dbReference type="EMBL" id="AJWK01018829">
    <property type="status" value="NOT_ANNOTATED_CDS"/>
    <property type="molecule type" value="Genomic_DNA"/>
</dbReference>
<feature type="domain" description="G-protein coupled receptors family 1 profile" evidence="12">
    <location>
        <begin position="36"/>
        <end position="222"/>
    </location>
</feature>
<evidence type="ECO:0000256" key="1">
    <source>
        <dbReference type="ARBA" id="ARBA00004141"/>
    </source>
</evidence>
<keyword evidence="10" id="KW-0844">Vision</keyword>
<evidence type="ECO:0000256" key="3">
    <source>
        <dbReference type="ARBA" id="ARBA00022692"/>
    </source>
</evidence>
<evidence type="ECO:0000256" key="11">
    <source>
        <dbReference type="SAM" id="Phobius"/>
    </source>
</evidence>
<dbReference type="VEuPathDB" id="VectorBase:LLOJ005884"/>
<proteinExistence type="inferred from homology"/>
<dbReference type="EMBL" id="AJWK01018828">
    <property type="status" value="NOT_ANNOTATED_CDS"/>
    <property type="molecule type" value="Genomic_DNA"/>
</dbReference>
<evidence type="ECO:0000313" key="14">
    <source>
        <dbReference type="Proteomes" id="UP000092461"/>
    </source>
</evidence>
<evidence type="ECO:0000256" key="8">
    <source>
        <dbReference type="ARBA" id="ARBA00023180"/>
    </source>
</evidence>